<accession>A0A2U1B335</accession>
<proteinExistence type="predicted"/>
<dbReference type="Proteomes" id="UP000245466">
    <property type="component" value="Unassembled WGS sequence"/>
</dbReference>
<organism evidence="1 2">
    <name type="scientific">Pontibacter virosus</name>
    <dbReference type="NCBI Taxonomy" id="1765052"/>
    <lineage>
        <taxon>Bacteria</taxon>
        <taxon>Pseudomonadati</taxon>
        <taxon>Bacteroidota</taxon>
        <taxon>Cytophagia</taxon>
        <taxon>Cytophagales</taxon>
        <taxon>Hymenobacteraceae</taxon>
        <taxon>Pontibacter</taxon>
    </lineage>
</organism>
<name>A0A2U1B335_9BACT</name>
<evidence type="ECO:0000313" key="1">
    <source>
        <dbReference type="EMBL" id="PVY43085.1"/>
    </source>
</evidence>
<gene>
    <name evidence="1" type="ORF">C8E01_102262</name>
</gene>
<dbReference type="AlphaFoldDB" id="A0A2U1B335"/>
<evidence type="ECO:0000313" key="2">
    <source>
        <dbReference type="Proteomes" id="UP000245466"/>
    </source>
</evidence>
<dbReference type="OrthoDB" id="852658at2"/>
<keyword evidence="2" id="KW-1185">Reference proteome</keyword>
<reference evidence="1 2" key="1">
    <citation type="submission" date="2018-04" db="EMBL/GenBank/DDBJ databases">
        <title>Genomic Encyclopedia of Type Strains, Phase IV (KMG-IV): sequencing the most valuable type-strain genomes for metagenomic binning, comparative biology and taxonomic classification.</title>
        <authorList>
            <person name="Goeker M."/>
        </authorList>
    </citation>
    <scope>NUCLEOTIDE SEQUENCE [LARGE SCALE GENOMIC DNA]</scope>
    <source>
        <strain evidence="1 2">DSM 100231</strain>
    </source>
</reference>
<comment type="caution">
    <text evidence="1">The sequence shown here is derived from an EMBL/GenBank/DDBJ whole genome shotgun (WGS) entry which is preliminary data.</text>
</comment>
<dbReference type="RefSeq" id="WP_116542119.1">
    <property type="nucleotide sequence ID" value="NZ_QEKI01000002.1"/>
</dbReference>
<dbReference type="EMBL" id="QEKI01000002">
    <property type="protein sequence ID" value="PVY43085.1"/>
    <property type="molecule type" value="Genomic_DNA"/>
</dbReference>
<sequence>MELLHWKQENLTSRKYTVSDENGVVGALAFKGWASNDADFSSERINLYFQRKGWLQHDVTICFKDEVIGMSKTSGFGKTTTTLVTGEQFTFGGKASDSSRDLFDEAGSSLMHFEQGSFSNSIGRISIARDIPELTKLLLVATGLYFKHLSQ</sequence>
<protein>
    <submittedName>
        <fullName evidence="1">Uncharacterized protein</fullName>
    </submittedName>
</protein>